<keyword evidence="4" id="KW-1185">Reference proteome</keyword>
<evidence type="ECO:0000256" key="1">
    <source>
        <dbReference type="SAM" id="MobiDB-lite"/>
    </source>
</evidence>
<dbReference type="EMBL" id="CACRXK020001860">
    <property type="protein sequence ID" value="CAB3991492.1"/>
    <property type="molecule type" value="Genomic_DNA"/>
</dbReference>
<name>A0A6S7GNT9_PARCT</name>
<dbReference type="OrthoDB" id="5990311at2759"/>
<dbReference type="AlphaFoldDB" id="A0A6S7GNT9"/>
<organism evidence="3 4">
    <name type="scientific">Paramuricea clavata</name>
    <name type="common">Red gorgonian</name>
    <name type="synonym">Violescent sea-whip</name>
    <dbReference type="NCBI Taxonomy" id="317549"/>
    <lineage>
        <taxon>Eukaryota</taxon>
        <taxon>Metazoa</taxon>
        <taxon>Cnidaria</taxon>
        <taxon>Anthozoa</taxon>
        <taxon>Octocorallia</taxon>
        <taxon>Malacalcyonacea</taxon>
        <taxon>Plexauridae</taxon>
        <taxon>Paramuricea</taxon>
    </lineage>
</organism>
<evidence type="ECO:0000313" key="3">
    <source>
        <dbReference type="EMBL" id="CAB3991492.1"/>
    </source>
</evidence>
<feature type="non-terminal residue" evidence="3">
    <location>
        <position position="1"/>
    </location>
</feature>
<evidence type="ECO:0000256" key="2">
    <source>
        <dbReference type="SAM" id="Phobius"/>
    </source>
</evidence>
<proteinExistence type="predicted"/>
<sequence>CKNKYCVTESHCGDSTLCCLSNKCVDRGCSGCAFDSDCSSGHVCCKKSFPKPQTVCAEKCIDQDCKNNDDCAGRGECCRGGKCVGFTSCTVNCKANSECDSGKYCCKKEPVLVFWKGRCRETCFREDCSSDDDCGPPSECCIAGKCAKEGCRPECASNSDCSSGFYCCKNQYPNGEASKCLSDCSIEGSHHSSDESSPPWRIAVIVIAGFIALGVSISVYWCYKRKRPSNANQVNRGSLQNTQNQGTVITNLKPNPQFTGFNNPTQQQATAFSPHSGTDRYRGRHDTLDNDGYVISPHDETYEYPDVGQVTQRQAGPHPQNAFNPRDNPPPYPGNHP</sequence>
<comment type="caution">
    <text evidence="3">The sequence shown here is derived from an EMBL/GenBank/DDBJ whole genome shotgun (WGS) entry which is preliminary data.</text>
</comment>
<gene>
    <name evidence="3" type="ORF">PACLA_8A020927</name>
</gene>
<dbReference type="Proteomes" id="UP001152795">
    <property type="component" value="Unassembled WGS sequence"/>
</dbReference>
<evidence type="ECO:0000313" key="4">
    <source>
        <dbReference type="Proteomes" id="UP001152795"/>
    </source>
</evidence>
<feature type="compositionally biased region" description="Polar residues" evidence="1">
    <location>
        <begin position="263"/>
        <end position="276"/>
    </location>
</feature>
<feature type="region of interest" description="Disordered" evidence="1">
    <location>
        <begin position="263"/>
        <end position="337"/>
    </location>
</feature>
<keyword evidence="2" id="KW-0812">Transmembrane</keyword>
<keyword evidence="2" id="KW-1133">Transmembrane helix</keyword>
<keyword evidence="2" id="KW-0472">Membrane</keyword>
<feature type="compositionally biased region" description="Basic and acidic residues" evidence="1">
    <location>
        <begin position="277"/>
        <end position="288"/>
    </location>
</feature>
<protein>
    <submittedName>
        <fullName evidence="3">Uncharacterized protein</fullName>
    </submittedName>
</protein>
<feature type="transmembrane region" description="Helical" evidence="2">
    <location>
        <begin position="200"/>
        <end position="223"/>
    </location>
</feature>
<feature type="compositionally biased region" description="Pro residues" evidence="1">
    <location>
        <begin position="327"/>
        <end position="337"/>
    </location>
</feature>
<reference evidence="3" key="1">
    <citation type="submission" date="2020-04" db="EMBL/GenBank/DDBJ databases">
        <authorList>
            <person name="Alioto T."/>
            <person name="Alioto T."/>
            <person name="Gomez Garrido J."/>
        </authorList>
    </citation>
    <scope>NUCLEOTIDE SEQUENCE</scope>
    <source>
        <strain evidence="3">A484AB</strain>
    </source>
</reference>
<accession>A0A6S7GNT9</accession>